<gene>
    <name evidence="6" type="ORF">PVAND_000548</name>
</gene>
<dbReference type="GO" id="GO:0004252">
    <property type="term" value="F:serine-type endopeptidase activity"/>
    <property type="evidence" value="ECO:0007669"/>
    <property type="project" value="InterPro"/>
</dbReference>
<feature type="compositionally biased region" description="Acidic residues" evidence="3">
    <location>
        <begin position="277"/>
        <end position="294"/>
    </location>
</feature>
<accession>A0A9J6BKX5</accession>
<feature type="chain" id="PRO_5039950227" description="Peptidase S1 domain-containing protein" evidence="4">
    <location>
        <begin position="19"/>
        <end position="707"/>
    </location>
</feature>
<dbReference type="PANTHER" id="PTHR24258">
    <property type="entry name" value="SERINE PROTEASE-RELATED"/>
    <property type="match status" value="1"/>
</dbReference>
<feature type="domain" description="Peptidase S1" evidence="5">
    <location>
        <begin position="473"/>
        <end position="707"/>
    </location>
</feature>
<evidence type="ECO:0000256" key="2">
    <source>
        <dbReference type="ARBA" id="ARBA00024195"/>
    </source>
</evidence>
<dbReference type="Gene3D" id="2.40.10.10">
    <property type="entry name" value="Trypsin-like serine proteases"/>
    <property type="match status" value="1"/>
</dbReference>
<feature type="compositionally biased region" description="Basic and acidic residues" evidence="3">
    <location>
        <begin position="378"/>
        <end position="417"/>
    </location>
</feature>
<dbReference type="FunFam" id="2.40.10.10:FF:000068">
    <property type="entry name" value="transmembrane protease serine 2"/>
    <property type="match status" value="1"/>
</dbReference>
<feature type="signal peptide" evidence="4">
    <location>
        <begin position="1"/>
        <end position="18"/>
    </location>
</feature>
<dbReference type="SMART" id="SM00020">
    <property type="entry name" value="Tryp_SPc"/>
    <property type="match status" value="1"/>
</dbReference>
<dbReference type="PROSITE" id="PS50240">
    <property type="entry name" value="TRYPSIN_DOM"/>
    <property type="match status" value="1"/>
</dbReference>
<feature type="compositionally biased region" description="Basic and acidic residues" evidence="3">
    <location>
        <begin position="424"/>
        <end position="463"/>
    </location>
</feature>
<dbReference type="PANTHER" id="PTHR24258:SF116">
    <property type="entry name" value="FI16631P1-RELATED"/>
    <property type="match status" value="1"/>
</dbReference>
<keyword evidence="1" id="KW-1015">Disulfide bond</keyword>
<keyword evidence="4" id="KW-0732">Signal</keyword>
<evidence type="ECO:0000259" key="5">
    <source>
        <dbReference type="PROSITE" id="PS50240"/>
    </source>
</evidence>
<dbReference type="InterPro" id="IPR001254">
    <property type="entry name" value="Trypsin_dom"/>
</dbReference>
<comment type="caution">
    <text evidence="6">The sequence shown here is derived from an EMBL/GenBank/DDBJ whole genome shotgun (WGS) entry which is preliminary data.</text>
</comment>
<comment type="similarity">
    <text evidence="2">Belongs to the peptidase S1 family. CLIP subfamily.</text>
</comment>
<dbReference type="InterPro" id="IPR009003">
    <property type="entry name" value="Peptidase_S1_PA"/>
</dbReference>
<feature type="compositionally biased region" description="Low complexity" evidence="3">
    <location>
        <begin position="197"/>
        <end position="242"/>
    </location>
</feature>
<keyword evidence="7" id="KW-1185">Reference proteome</keyword>
<feature type="compositionally biased region" description="Basic and acidic residues" evidence="3">
    <location>
        <begin position="295"/>
        <end position="325"/>
    </location>
</feature>
<dbReference type="OrthoDB" id="7726766at2759"/>
<organism evidence="6 7">
    <name type="scientific">Polypedilum vanderplanki</name>
    <name type="common">Sleeping chironomid midge</name>
    <dbReference type="NCBI Taxonomy" id="319348"/>
    <lineage>
        <taxon>Eukaryota</taxon>
        <taxon>Metazoa</taxon>
        <taxon>Ecdysozoa</taxon>
        <taxon>Arthropoda</taxon>
        <taxon>Hexapoda</taxon>
        <taxon>Insecta</taxon>
        <taxon>Pterygota</taxon>
        <taxon>Neoptera</taxon>
        <taxon>Endopterygota</taxon>
        <taxon>Diptera</taxon>
        <taxon>Nematocera</taxon>
        <taxon>Chironomoidea</taxon>
        <taxon>Chironomidae</taxon>
        <taxon>Chironominae</taxon>
        <taxon>Polypedilum</taxon>
        <taxon>Polypedilum</taxon>
    </lineage>
</organism>
<proteinExistence type="inferred from homology"/>
<dbReference type="SUPFAM" id="SSF50494">
    <property type="entry name" value="Trypsin-like serine proteases"/>
    <property type="match status" value="1"/>
</dbReference>
<dbReference type="AlphaFoldDB" id="A0A9J6BKX5"/>
<sequence>MRFVIILLLCINITIICGNRSGRVVNLQQIQNRCLAHQSTAPRDRTCVTQKKLKMQITPNVEGANGVFYCLTYEKNIGPIYGFDTLIIQLHPDYDLQYSGANVIDYEFPSFKLYDVRVSEEYKGRFAIYSNNTAFKIYQVTINNEPQSCTYGRNKNRQKKWPEEKEPESDIEEFETEAETFHETPKNVLSAIPETPPSSSSTSTTTSTTPEPTTTTTLQATTPEPTTTTVRTTLSTSTTEAPQPSTTEQQKQKHQVTENIPEITSSKNNQKLREPLEGEDDEDDVDSSETVDPENEQKPHENGDEDENKPTDSKNEPETEIKSEVSTKQPEISATTQEPTTTTKQPELTTVSQKQPVELTTVKTTRRNRKPSLNSLQKQKERDPLNSKNEQKLKESTTIKNVKEFEPTTVKNLKDPESTTESGQNHKEPTTENDLKHKEPTTARTENKHHSDIISEVPKRPLNEDNCGIPQKIVDLKQYQMPYNPGEFPYAASIYHILDDDIYGNSYYKCSGSIINRRMILTSVNCVLDYNARLIDENNLIATVAHYKKDGQRTSSRTYDVEQVLPHEDYNYRLDNNIAALKLRRNIEFDEFVQPACLPEPTMDLEDDSVGKVVGFGKSNTLTEGDYNISLDDDCKDAPSTCKTINGNNTSGNVDATDLGCGLYMNNSNHYIVIGVVSIIPYPLTQDFGCIFTNVLFYLDWINRLLI</sequence>
<evidence type="ECO:0000256" key="3">
    <source>
        <dbReference type="SAM" id="MobiDB-lite"/>
    </source>
</evidence>
<name>A0A9J6BKX5_POLVA</name>
<feature type="compositionally biased region" description="Low complexity" evidence="3">
    <location>
        <begin position="335"/>
        <end position="350"/>
    </location>
</feature>
<feature type="region of interest" description="Disordered" evidence="3">
    <location>
        <begin position="146"/>
        <end position="466"/>
    </location>
</feature>
<reference evidence="6" key="1">
    <citation type="submission" date="2021-03" db="EMBL/GenBank/DDBJ databases">
        <title>Chromosome level genome of the anhydrobiotic midge Polypedilum vanderplanki.</title>
        <authorList>
            <person name="Yoshida Y."/>
            <person name="Kikawada T."/>
            <person name="Gusev O."/>
        </authorList>
    </citation>
    <scope>NUCLEOTIDE SEQUENCE</scope>
    <source>
        <strain evidence="6">NIAS01</strain>
        <tissue evidence="6">Whole body or cell culture</tissue>
    </source>
</reference>
<feature type="compositionally biased region" description="Acidic residues" evidence="3">
    <location>
        <begin position="165"/>
        <end position="178"/>
    </location>
</feature>
<evidence type="ECO:0000256" key="4">
    <source>
        <dbReference type="SAM" id="SignalP"/>
    </source>
</evidence>
<evidence type="ECO:0000313" key="7">
    <source>
        <dbReference type="Proteomes" id="UP001107558"/>
    </source>
</evidence>
<dbReference type="Pfam" id="PF00089">
    <property type="entry name" value="Trypsin"/>
    <property type="match status" value="1"/>
</dbReference>
<protein>
    <recommendedName>
        <fullName evidence="5">Peptidase S1 domain-containing protein</fullName>
    </recommendedName>
</protein>
<dbReference type="EMBL" id="JADBJN010000003">
    <property type="protein sequence ID" value="KAG5670271.1"/>
    <property type="molecule type" value="Genomic_DNA"/>
</dbReference>
<dbReference type="GO" id="GO:0006508">
    <property type="term" value="P:proteolysis"/>
    <property type="evidence" value="ECO:0007669"/>
    <property type="project" value="InterPro"/>
</dbReference>
<dbReference type="InterPro" id="IPR043504">
    <property type="entry name" value="Peptidase_S1_PA_chymotrypsin"/>
</dbReference>
<dbReference type="Proteomes" id="UP001107558">
    <property type="component" value="Chromosome 3"/>
</dbReference>
<evidence type="ECO:0000256" key="1">
    <source>
        <dbReference type="ARBA" id="ARBA00023157"/>
    </source>
</evidence>
<evidence type="ECO:0000313" key="6">
    <source>
        <dbReference type="EMBL" id="KAG5670271.1"/>
    </source>
</evidence>